<dbReference type="SUPFAM" id="SSF55729">
    <property type="entry name" value="Acyl-CoA N-acyltransferases (Nat)"/>
    <property type="match status" value="1"/>
</dbReference>
<keyword evidence="1" id="KW-0808">Transferase</keyword>
<dbReference type="Pfam" id="PF00583">
    <property type="entry name" value="Acetyltransf_1"/>
    <property type="match status" value="1"/>
</dbReference>
<reference evidence="4" key="1">
    <citation type="submission" date="2021-02" db="EMBL/GenBank/DDBJ databases">
        <authorList>
            <person name="Nowell W R."/>
        </authorList>
    </citation>
    <scope>NUCLEOTIDE SEQUENCE</scope>
</reference>
<dbReference type="PANTHER" id="PTHR13947">
    <property type="entry name" value="GNAT FAMILY N-ACETYLTRANSFERASE"/>
    <property type="match status" value="1"/>
</dbReference>
<dbReference type="Gene3D" id="3.40.630.30">
    <property type="match status" value="1"/>
</dbReference>
<protein>
    <recommendedName>
        <fullName evidence="2">N-acetyltransferase domain-containing protein</fullName>
    </recommendedName>
</protein>
<dbReference type="InterPro" id="IPR000182">
    <property type="entry name" value="GNAT_dom"/>
</dbReference>
<dbReference type="CDD" id="cd04301">
    <property type="entry name" value="NAT_SF"/>
    <property type="match status" value="1"/>
</dbReference>
<name>A0A818KR46_9BILA</name>
<dbReference type="AlphaFoldDB" id="A0A818KR46"/>
<evidence type="ECO:0000313" key="3">
    <source>
        <dbReference type="EMBL" id="CAF1214629.1"/>
    </source>
</evidence>
<sequence>MDTNSTSSSSIIVRSYQPSDLSACHELFTEAHRGYNNPMSYINSHLRGDMADIEKNYLQIPSGHWWVAVSTEDNRIVGQVAVLPMRLGDSEYYSRAPVEERDQICELLRMGVKQDVQRLGVGKKLISTLINFARENGYRQVHVTTLTCMDKANAFYQRNGFIKGHIQKKSLSNTPENTNDENKSVNNQPTDTIFEVGAIISDEDQRLMKLLVMESKFIYIQHYHLPI</sequence>
<dbReference type="EMBL" id="CAJOBB010000101">
    <property type="protein sequence ID" value="CAF3561796.1"/>
    <property type="molecule type" value="Genomic_DNA"/>
</dbReference>
<accession>A0A818KR46</accession>
<dbReference type="EMBL" id="CAJNOE010000436">
    <property type="protein sequence ID" value="CAF1214629.1"/>
    <property type="molecule type" value="Genomic_DNA"/>
</dbReference>
<dbReference type="InterPro" id="IPR050769">
    <property type="entry name" value="NAT_camello-type"/>
</dbReference>
<dbReference type="GO" id="GO:0008080">
    <property type="term" value="F:N-acetyltransferase activity"/>
    <property type="evidence" value="ECO:0007669"/>
    <property type="project" value="InterPro"/>
</dbReference>
<proteinExistence type="predicted"/>
<gene>
    <name evidence="3" type="ORF">IZO911_LOCUS29366</name>
    <name evidence="4" type="ORF">KXQ929_LOCUS3180</name>
</gene>
<dbReference type="PANTHER" id="PTHR13947:SF37">
    <property type="entry name" value="LD18367P"/>
    <property type="match status" value="1"/>
</dbReference>
<dbReference type="Proteomes" id="UP000663860">
    <property type="component" value="Unassembled WGS sequence"/>
</dbReference>
<evidence type="ECO:0000313" key="5">
    <source>
        <dbReference type="Proteomes" id="UP000663868"/>
    </source>
</evidence>
<feature type="domain" description="N-acetyltransferase" evidence="2">
    <location>
        <begin position="11"/>
        <end position="186"/>
    </location>
</feature>
<dbReference type="Proteomes" id="UP000663868">
    <property type="component" value="Unassembled WGS sequence"/>
</dbReference>
<dbReference type="InterPro" id="IPR016181">
    <property type="entry name" value="Acyl_CoA_acyltransferase"/>
</dbReference>
<evidence type="ECO:0000256" key="1">
    <source>
        <dbReference type="ARBA" id="ARBA00022679"/>
    </source>
</evidence>
<evidence type="ECO:0000259" key="2">
    <source>
        <dbReference type="PROSITE" id="PS51186"/>
    </source>
</evidence>
<comment type="caution">
    <text evidence="4">The sequence shown here is derived from an EMBL/GenBank/DDBJ whole genome shotgun (WGS) entry which is preliminary data.</text>
</comment>
<dbReference type="PROSITE" id="PS51186">
    <property type="entry name" value="GNAT"/>
    <property type="match status" value="1"/>
</dbReference>
<organism evidence="4 5">
    <name type="scientific">Adineta steineri</name>
    <dbReference type="NCBI Taxonomy" id="433720"/>
    <lineage>
        <taxon>Eukaryota</taxon>
        <taxon>Metazoa</taxon>
        <taxon>Spiralia</taxon>
        <taxon>Gnathifera</taxon>
        <taxon>Rotifera</taxon>
        <taxon>Eurotatoria</taxon>
        <taxon>Bdelloidea</taxon>
        <taxon>Adinetida</taxon>
        <taxon>Adinetidae</taxon>
        <taxon>Adineta</taxon>
    </lineage>
</organism>
<evidence type="ECO:0000313" key="4">
    <source>
        <dbReference type="EMBL" id="CAF3561796.1"/>
    </source>
</evidence>